<dbReference type="RefSeq" id="WP_146514201.1">
    <property type="nucleotide sequence ID" value="NZ_SJPI01000001.1"/>
</dbReference>
<protein>
    <submittedName>
        <fullName evidence="2">Uncharacterized protein</fullName>
    </submittedName>
</protein>
<accession>A0A5C5WVZ1</accession>
<gene>
    <name evidence="2" type="ORF">Pla22_17400</name>
</gene>
<keyword evidence="1" id="KW-1133">Transmembrane helix</keyword>
<reference evidence="2 3" key="1">
    <citation type="submission" date="2019-02" db="EMBL/GenBank/DDBJ databases">
        <title>Deep-cultivation of Planctomycetes and their phenomic and genomic characterization uncovers novel biology.</title>
        <authorList>
            <person name="Wiegand S."/>
            <person name="Jogler M."/>
            <person name="Boedeker C."/>
            <person name="Pinto D."/>
            <person name="Vollmers J."/>
            <person name="Rivas-Marin E."/>
            <person name="Kohn T."/>
            <person name="Peeters S.H."/>
            <person name="Heuer A."/>
            <person name="Rast P."/>
            <person name="Oberbeckmann S."/>
            <person name="Bunk B."/>
            <person name="Jeske O."/>
            <person name="Meyerdierks A."/>
            <person name="Storesund J.E."/>
            <person name="Kallscheuer N."/>
            <person name="Luecker S."/>
            <person name="Lage O.M."/>
            <person name="Pohl T."/>
            <person name="Merkel B.J."/>
            <person name="Hornburger P."/>
            <person name="Mueller R.-W."/>
            <person name="Bruemmer F."/>
            <person name="Labrenz M."/>
            <person name="Spormann A.M."/>
            <person name="Op Den Camp H."/>
            <person name="Overmann J."/>
            <person name="Amann R."/>
            <person name="Jetten M.S.M."/>
            <person name="Mascher T."/>
            <person name="Medema M.H."/>
            <person name="Devos D.P."/>
            <person name="Kaster A.-K."/>
            <person name="Ovreas L."/>
            <person name="Rohde M."/>
            <person name="Galperin M.Y."/>
            <person name="Jogler C."/>
        </authorList>
    </citation>
    <scope>NUCLEOTIDE SEQUENCE [LARGE SCALE GENOMIC DNA]</scope>
    <source>
        <strain evidence="2 3">Pla22</strain>
    </source>
</reference>
<evidence type="ECO:0000313" key="3">
    <source>
        <dbReference type="Proteomes" id="UP000316598"/>
    </source>
</evidence>
<comment type="caution">
    <text evidence="2">The sequence shown here is derived from an EMBL/GenBank/DDBJ whole genome shotgun (WGS) entry which is preliminary data.</text>
</comment>
<keyword evidence="1" id="KW-0812">Transmembrane</keyword>
<evidence type="ECO:0000313" key="2">
    <source>
        <dbReference type="EMBL" id="TWT54105.1"/>
    </source>
</evidence>
<keyword evidence="1" id="KW-0472">Membrane</keyword>
<dbReference type="Proteomes" id="UP000316598">
    <property type="component" value="Unassembled WGS sequence"/>
</dbReference>
<name>A0A5C5WVZ1_9BACT</name>
<feature type="transmembrane region" description="Helical" evidence="1">
    <location>
        <begin position="21"/>
        <end position="41"/>
    </location>
</feature>
<dbReference type="EMBL" id="SJPI01000001">
    <property type="protein sequence ID" value="TWT54105.1"/>
    <property type="molecule type" value="Genomic_DNA"/>
</dbReference>
<proteinExistence type="predicted"/>
<evidence type="ECO:0000256" key="1">
    <source>
        <dbReference type="SAM" id="Phobius"/>
    </source>
</evidence>
<sequence length="153" mass="17647">MPQNIDYQLNAPVQAKPKRRTVSILIGLSFLFTACMLAWAFSIPFRASSANVSSVHSKNSERVLMTPEEVVGYQAEVKERHQMFLQDLRKRTSKVQPLPAKSEPEVEAHWETRRKHLEAEISIIDEEIRNHDSDDGSVPWKDREYLMKVLEDA</sequence>
<organism evidence="2 3">
    <name type="scientific">Rubripirellula amarantea</name>
    <dbReference type="NCBI Taxonomy" id="2527999"/>
    <lineage>
        <taxon>Bacteria</taxon>
        <taxon>Pseudomonadati</taxon>
        <taxon>Planctomycetota</taxon>
        <taxon>Planctomycetia</taxon>
        <taxon>Pirellulales</taxon>
        <taxon>Pirellulaceae</taxon>
        <taxon>Rubripirellula</taxon>
    </lineage>
</organism>
<keyword evidence="3" id="KW-1185">Reference proteome</keyword>
<dbReference type="AlphaFoldDB" id="A0A5C5WVZ1"/>